<evidence type="ECO:0000313" key="2">
    <source>
        <dbReference type="EMBL" id="KAE8326000.1"/>
    </source>
</evidence>
<dbReference type="Proteomes" id="UP000325945">
    <property type="component" value="Unassembled WGS sequence"/>
</dbReference>
<reference evidence="3" key="1">
    <citation type="submission" date="2019-04" db="EMBL/GenBank/DDBJ databases">
        <title>Friends and foes A comparative genomics studyof 23 Aspergillus species from section Flavi.</title>
        <authorList>
            <consortium name="DOE Joint Genome Institute"/>
            <person name="Kjaerbolling I."/>
            <person name="Vesth T."/>
            <person name="Frisvad J.C."/>
            <person name="Nybo J.L."/>
            <person name="Theobald S."/>
            <person name="Kildgaard S."/>
            <person name="Isbrandt T."/>
            <person name="Kuo A."/>
            <person name="Sato A."/>
            <person name="Lyhne E.K."/>
            <person name="Kogle M.E."/>
            <person name="Wiebenga A."/>
            <person name="Kun R.S."/>
            <person name="Lubbers R.J."/>
            <person name="Makela M.R."/>
            <person name="Barry K."/>
            <person name="Chovatia M."/>
            <person name="Clum A."/>
            <person name="Daum C."/>
            <person name="Haridas S."/>
            <person name="He G."/>
            <person name="LaButti K."/>
            <person name="Lipzen A."/>
            <person name="Mondo S."/>
            <person name="Riley R."/>
            <person name="Salamov A."/>
            <person name="Simmons B.A."/>
            <person name="Magnuson J.K."/>
            <person name="Henrissat B."/>
            <person name="Mortensen U.H."/>
            <person name="Larsen T.O."/>
            <person name="Devries R.P."/>
            <person name="Grigoriev I.V."/>
            <person name="Machida M."/>
            <person name="Baker S.E."/>
            <person name="Andersen M.R."/>
        </authorList>
    </citation>
    <scope>NUCLEOTIDE SEQUENCE [LARGE SCALE GENOMIC DNA]</scope>
    <source>
        <strain evidence="3">CBS 130017</strain>
    </source>
</reference>
<dbReference type="EMBL" id="ML741803">
    <property type="protein sequence ID" value="KAE8326000.1"/>
    <property type="molecule type" value="Genomic_DNA"/>
</dbReference>
<proteinExistence type="predicted"/>
<keyword evidence="1" id="KW-0732">Signal</keyword>
<name>A0A5N6X344_9EURO</name>
<evidence type="ECO:0000313" key="3">
    <source>
        <dbReference type="Proteomes" id="UP000325945"/>
    </source>
</evidence>
<protein>
    <recommendedName>
        <fullName evidence="4">Fungal N-terminal domain-containing protein</fullName>
    </recommendedName>
</protein>
<evidence type="ECO:0008006" key="4">
    <source>
        <dbReference type="Google" id="ProtNLM"/>
    </source>
</evidence>
<accession>A0A5N6X344</accession>
<evidence type="ECO:0000256" key="1">
    <source>
        <dbReference type="SAM" id="SignalP"/>
    </source>
</evidence>
<feature type="chain" id="PRO_5025022700" description="Fungal N-terminal domain-containing protein" evidence="1">
    <location>
        <begin position="21"/>
        <end position="224"/>
    </location>
</feature>
<keyword evidence="3" id="KW-1185">Reference proteome</keyword>
<organism evidence="2 3">
    <name type="scientific">Aspergillus sergii</name>
    <dbReference type="NCBI Taxonomy" id="1034303"/>
    <lineage>
        <taxon>Eukaryota</taxon>
        <taxon>Fungi</taxon>
        <taxon>Dikarya</taxon>
        <taxon>Ascomycota</taxon>
        <taxon>Pezizomycotina</taxon>
        <taxon>Eurotiomycetes</taxon>
        <taxon>Eurotiomycetidae</taxon>
        <taxon>Eurotiales</taxon>
        <taxon>Aspergillaceae</taxon>
        <taxon>Aspergillus</taxon>
        <taxon>Aspergillus subgen. Circumdati</taxon>
    </lineage>
</organism>
<feature type="signal peptide" evidence="1">
    <location>
        <begin position="1"/>
        <end position="20"/>
    </location>
</feature>
<dbReference type="AlphaFoldDB" id="A0A5N6X344"/>
<gene>
    <name evidence="2" type="ORF">BDV39DRAFT_206389</name>
</gene>
<sequence length="224" mass="24477">MQFKISTLTALLAASTSVSAGTISGDQVIEVLDSLTNQVGDLNSKLQSTEDPITLSQELLSSEKDIAALELGEIIINSAEPTLFPATQLDVCQAIITFIDVDTGFLRFLVGDGSFITPDLKPTQAVLRSLGSIVDVRVSYTPSNSALSKDLVIDFILYSLSRPAFLAWFLIAPTISEPESRSCWQMYKQRLRQTAFHPEVKCPNGDVQAAAYFRNEKAATNAYY</sequence>